<evidence type="ECO:0000313" key="2">
    <source>
        <dbReference type="Proteomes" id="UP000280188"/>
    </source>
</evidence>
<dbReference type="KEGG" id="afj:AFERRID_07320"/>
<protein>
    <submittedName>
        <fullName evidence="1">Uncharacterized protein</fullName>
    </submittedName>
</protein>
<dbReference type="EMBL" id="AP018795">
    <property type="protein sequence ID" value="BBF64514.1"/>
    <property type="molecule type" value="Genomic_DNA"/>
</dbReference>
<accession>A0A2Z6IIJ2</accession>
<gene>
    <name evidence="1" type="ORF">AFERRID_07320</name>
</gene>
<sequence>METTYERTSADGEHFVRLDINQSAMIKKLLLITSNPRLDEWFAAASR</sequence>
<proteinExistence type="predicted"/>
<name>A0A2Z6IIJ2_ACIFI</name>
<dbReference type="AlphaFoldDB" id="A0A2Z6IIJ2"/>
<organism evidence="1 2">
    <name type="scientific">Acidithiobacillus ferridurans</name>
    <dbReference type="NCBI Taxonomy" id="1232575"/>
    <lineage>
        <taxon>Bacteria</taxon>
        <taxon>Pseudomonadati</taxon>
        <taxon>Pseudomonadota</taxon>
        <taxon>Acidithiobacillia</taxon>
        <taxon>Acidithiobacillales</taxon>
        <taxon>Acidithiobacillaceae</taxon>
        <taxon>Acidithiobacillus</taxon>
    </lineage>
</organism>
<dbReference type="Proteomes" id="UP000280188">
    <property type="component" value="Chromosome"/>
</dbReference>
<evidence type="ECO:0000313" key="1">
    <source>
        <dbReference type="EMBL" id="BBF64514.1"/>
    </source>
</evidence>
<reference evidence="1 2" key="1">
    <citation type="journal article" date="2018" name="Microbiol. Resour. Announc.">
        <title>Complete Genome Sequence of Acidithiobacillus ferridurans JCM 18981.</title>
        <authorList>
            <person name="Miyauchi T."/>
            <person name="Kouzuma A."/>
            <person name="Abe T."/>
            <person name="Watanabe K."/>
        </authorList>
    </citation>
    <scope>NUCLEOTIDE SEQUENCE [LARGE SCALE GENOMIC DNA]</scope>
    <source>
        <strain evidence="2">ATCC 33020 / DSM 29468 / JCM 18981 / 11Fe</strain>
    </source>
</reference>
<keyword evidence="2" id="KW-1185">Reference proteome</keyword>